<feature type="region of interest" description="Disordered" evidence="1">
    <location>
        <begin position="19"/>
        <end position="176"/>
    </location>
</feature>
<comment type="caution">
    <text evidence="2">The sequence shown here is derived from an EMBL/GenBank/DDBJ whole genome shotgun (WGS) entry which is preliminary data.</text>
</comment>
<keyword evidence="3" id="KW-1185">Reference proteome</keyword>
<feature type="compositionally biased region" description="Acidic residues" evidence="1">
    <location>
        <begin position="135"/>
        <end position="148"/>
    </location>
</feature>
<organism evidence="2 3">
    <name type="scientific">Apatococcus fuscideae</name>
    <dbReference type="NCBI Taxonomy" id="2026836"/>
    <lineage>
        <taxon>Eukaryota</taxon>
        <taxon>Viridiplantae</taxon>
        <taxon>Chlorophyta</taxon>
        <taxon>core chlorophytes</taxon>
        <taxon>Trebouxiophyceae</taxon>
        <taxon>Chlorellales</taxon>
        <taxon>Chlorellaceae</taxon>
        <taxon>Apatococcus</taxon>
    </lineage>
</organism>
<dbReference type="AlphaFoldDB" id="A0AAW1S405"/>
<evidence type="ECO:0000313" key="2">
    <source>
        <dbReference type="EMBL" id="KAK9841095.1"/>
    </source>
</evidence>
<reference evidence="2 3" key="1">
    <citation type="journal article" date="2024" name="Nat. Commun.">
        <title>Phylogenomics reveals the evolutionary origins of lichenization in chlorophyte algae.</title>
        <authorList>
            <person name="Puginier C."/>
            <person name="Libourel C."/>
            <person name="Otte J."/>
            <person name="Skaloud P."/>
            <person name="Haon M."/>
            <person name="Grisel S."/>
            <person name="Petersen M."/>
            <person name="Berrin J.G."/>
            <person name="Delaux P.M."/>
            <person name="Dal Grande F."/>
            <person name="Keller J."/>
        </authorList>
    </citation>
    <scope>NUCLEOTIDE SEQUENCE [LARGE SCALE GENOMIC DNA]</scope>
    <source>
        <strain evidence="2 3">SAG 2523</strain>
    </source>
</reference>
<sequence length="246" mass="25395">MTAAQSSGGLVEAAGALEASADKSGAASGDCGGLDSAKMPPEQTASGTNTTGRSVRSVRSNSRGGSRKRGAGSQHQALAARNEAARKARTNQSGSPAGRRERASGQTATSPAAGAPAGPRASPRLQGRQTRTQESDDPEQTSEDEPEDTPITSCVVLAPTRGGSDQGAREDEYGSDMQQQFLTTSTLETRDVLVETKESAGDGASDFATSTQEIGFKSHLQSTLLAHNMYSTGRIYESATAKAMEP</sequence>
<feature type="compositionally biased region" description="Low complexity" evidence="1">
    <location>
        <begin position="19"/>
        <end position="29"/>
    </location>
</feature>
<gene>
    <name evidence="2" type="ORF">WJX84_012474</name>
</gene>
<dbReference type="EMBL" id="JALJOV010001769">
    <property type="protein sequence ID" value="KAK9841095.1"/>
    <property type="molecule type" value="Genomic_DNA"/>
</dbReference>
<feature type="compositionally biased region" description="Low complexity" evidence="1">
    <location>
        <begin position="107"/>
        <end position="124"/>
    </location>
</feature>
<feature type="compositionally biased region" description="Low complexity" evidence="1">
    <location>
        <begin position="71"/>
        <end position="82"/>
    </location>
</feature>
<dbReference type="Proteomes" id="UP001485043">
    <property type="component" value="Unassembled WGS sequence"/>
</dbReference>
<protein>
    <submittedName>
        <fullName evidence="2">Uncharacterized protein</fullName>
    </submittedName>
</protein>
<proteinExistence type="predicted"/>
<accession>A0AAW1S405</accession>
<feature type="compositionally biased region" description="Low complexity" evidence="1">
    <location>
        <begin position="52"/>
        <end position="64"/>
    </location>
</feature>
<name>A0AAW1S405_9CHLO</name>
<evidence type="ECO:0000256" key="1">
    <source>
        <dbReference type="SAM" id="MobiDB-lite"/>
    </source>
</evidence>
<evidence type="ECO:0000313" key="3">
    <source>
        <dbReference type="Proteomes" id="UP001485043"/>
    </source>
</evidence>